<name>A0A1G7Q8W8_9SPHN</name>
<evidence type="ECO:0000313" key="3">
    <source>
        <dbReference type="Proteomes" id="UP000323502"/>
    </source>
</evidence>
<dbReference type="RefSeq" id="WP_149683206.1">
    <property type="nucleotide sequence ID" value="NZ_FNBI01000008.1"/>
</dbReference>
<reference evidence="2 3" key="1">
    <citation type="submission" date="2016-10" db="EMBL/GenBank/DDBJ databases">
        <authorList>
            <person name="Varghese N."/>
            <person name="Submissions S."/>
        </authorList>
    </citation>
    <scope>NUCLEOTIDE SEQUENCE [LARGE SCALE GENOMIC DNA]</scope>
    <source>
        <strain evidence="2 3">S7-754</strain>
    </source>
</reference>
<sequence>MDRVQVTGLLVLDDGSTRFPNLRDPGNAAATYIRCAALMARSALAAGYHPTIVTNRADILERDFAELGVPPGVTFTQRQFVSRLDPGALHRAAHHKLDVIRDLAARPADAIALIVDLDAVFLRALGDRDLPAPGAIGAYDISEAMTAESGNRAAADIHAIAPEPIASPRWYGGELIVARSSEFRTLTTLLDMVEPRYWRRHADLYHSGDEAPVSTALNLHVARGGAICELGARGTVVRWWTAKRPFPQPRLSTLTDRAVLHLPADKEFLATQAHLPFAPDIFLARYHAHARTKLALRQVEMVLRHRALGQPRAFVARL</sequence>
<gene>
    <name evidence="1" type="ORF">GQR91_14595</name>
    <name evidence="2" type="ORF">SAMN05216557_10812</name>
</gene>
<dbReference type="AlphaFoldDB" id="A0A1G7Q8W8"/>
<keyword evidence="3" id="KW-1185">Reference proteome</keyword>
<dbReference type="EMBL" id="WSUT01000005">
    <property type="protein sequence ID" value="MWC44850.1"/>
    <property type="molecule type" value="Genomic_DNA"/>
</dbReference>
<evidence type="ECO:0000313" key="4">
    <source>
        <dbReference type="Proteomes" id="UP000436801"/>
    </source>
</evidence>
<dbReference type="EMBL" id="FNBI01000008">
    <property type="protein sequence ID" value="SDF94966.1"/>
    <property type="molecule type" value="Genomic_DNA"/>
</dbReference>
<evidence type="ECO:0008006" key="5">
    <source>
        <dbReference type="Google" id="ProtNLM"/>
    </source>
</evidence>
<accession>A0A1G7Q8W8</accession>
<organism evidence="2 3">
    <name type="scientific">Sphingomonas carotinifaciens</name>
    <dbReference type="NCBI Taxonomy" id="1166323"/>
    <lineage>
        <taxon>Bacteria</taxon>
        <taxon>Pseudomonadati</taxon>
        <taxon>Pseudomonadota</taxon>
        <taxon>Alphaproteobacteria</taxon>
        <taxon>Sphingomonadales</taxon>
        <taxon>Sphingomonadaceae</taxon>
        <taxon>Sphingomonas</taxon>
    </lineage>
</organism>
<protein>
    <recommendedName>
        <fullName evidence="5">Nucleotide-diphospho-sugar transferase domain-containing protein</fullName>
    </recommendedName>
</protein>
<proteinExistence type="predicted"/>
<evidence type="ECO:0000313" key="2">
    <source>
        <dbReference type="EMBL" id="SDF94966.1"/>
    </source>
</evidence>
<dbReference type="Proteomes" id="UP000436801">
    <property type="component" value="Unassembled WGS sequence"/>
</dbReference>
<dbReference type="OrthoDB" id="1550735at2"/>
<reference evidence="1 4" key="2">
    <citation type="submission" date="2019-12" db="EMBL/GenBank/DDBJ databases">
        <authorList>
            <person name="Zheng J."/>
        </authorList>
    </citation>
    <scope>NUCLEOTIDE SEQUENCE [LARGE SCALE GENOMIC DNA]</scope>
    <source>
        <strain evidence="1 4">DSM 27347</strain>
    </source>
</reference>
<dbReference type="Proteomes" id="UP000323502">
    <property type="component" value="Unassembled WGS sequence"/>
</dbReference>
<evidence type="ECO:0000313" key="1">
    <source>
        <dbReference type="EMBL" id="MWC44850.1"/>
    </source>
</evidence>